<evidence type="ECO:0000256" key="8">
    <source>
        <dbReference type="ARBA" id="ARBA00023157"/>
    </source>
</evidence>
<accession>A0A1U7REU2</accession>
<dbReference type="InterPro" id="IPR003597">
    <property type="entry name" value="Ig_C1-set"/>
</dbReference>
<keyword evidence="5" id="KW-0391">Immunity</keyword>
<evidence type="ECO:0000256" key="2">
    <source>
        <dbReference type="ARBA" id="ARBA00006909"/>
    </source>
</evidence>
<dbReference type="GO" id="GO:0002476">
    <property type="term" value="P:antigen processing and presentation of endogenous peptide antigen via MHC class Ib"/>
    <property type="evidence" value="ECO:0007669"/>
    <property type="project" value="TreeGrafter"/>
</dbReference>
<dbReference type="InterPro" id="IPR050208">
    <property type="entry name" value="MHC_class-I_related"/>
</dbReference>
<evidence type="ECO:0000256" key="11">
    <source>
        <dbReference type="SAM" id="Phobius"/>
    </source>
</evidence>
<dbReference type="InterPro" id="IPR013783">
    <property type="entry name" value="Ig-like_fold"/>
</dbReference>
<dbReference type="GO" id="GO:0006955">
    <property type="term" value="P:immune response"/>
    <property type="evidence" value="ECO:0007669"/>
    <property type="project" value="TreeGrafter"/>
</dbReference>
<dbReference type="Pfam" id="PF07654">
    <property type="entry name" value="C1-set"/>
    <property type="match status" value="1"/>
</dbReference>
<dbReference type="GO" id="GO:0005615">
    <property type="term" value="C:extracellular space"/>
    <property type="evidence" value="ECO:0007669"/>
    <property type="project" value="TreeGrafter"/>
</dbReference>
<name>A0A1U7REU2_MESAU</name>
<evidence type="ECO:0000256" key="3">
    <source>
        <dbReference type="ARBA" id="ARBA00022451"/>
    </source>
</evidence>
<dbReference type="GO" id="GO:0098553">
    <property type="term" value="C:lumenal side of endoplasmic reticulum membrane"/>
    <property type="evidence" value="ECO:0007669"/>
    <property type="project" value="UniProtKB-ARBA"/>
</dbReference>
<keyword evidence="4 11" id="KW-0812">Transmembrane</keyword>
<dbReference type="GO" id="GO:0005102">
    <property type="term" value="F:signaling receptor binding"/>
    <property type="evidence" value="ECO:0007669"/>
    <property type="project" value="TreeGrafter"/>
</dbReference>
<organism evidence="13 14">
    <name type="scientific">Mesocricetus auratus</name>
    <name type="common">Golden hamster</name>
    <dbReference type="NCBI Taxonomy" id="10036"/>
    <lineage>
        <taxon>Eukaryota</taxon>
        <taxon>Metazoa</taxon>
        <taxon>Chordata</taxon>
        <taxon>Craniata</taxon>
        <taxon>Vertebrata</taxon>
        <taxon>Euteleostomi</taxon>
        <taxon>Mammalia</taxon>
        <taxon>Eutheria</taxon>
        <taxon>Euarchontoglires</taxon>
        <taxon>Glires</taxon>
        <taxon>Rodentia</taxon>
        <taxon>Myomorpha</taxon>
        <taxon>Muroidea</taxon>
        <taxon>Cricetidae</taxon>
        <taxon>Cricetinae</taxon>
        <taxon>Mesocricetus</taxon>
    </lineage>
</organism>
<dbReference type="InterPro" id="IPR001039">
    <property type="entry name" value="MHC_I_a_a1/a2"/>
</dbReference>
<dbReference type="PROSITE" id="PS00290">
    <property type="entry name" value="IG_MHC"/>
    <property type="match status" value="1"/>
</dbReference>
<comment type="subcellular location">
    <subcellularLocation>
        <location evidence="1">Membrane</location>
        <topology evidence="1">Single-pass type I membrane protein</topology>
    </subcellularLocation>
</comment>
<dbReference type="GO" id="GO:0002486">
    <property type="term" value="P:antigen processing and presentation of endogenous peptide antigen via MHC class I via ER pathway, TAP-independent"/>
    <property type="evidence" value="ECO:0007669"/>
    <property type="project" value="TreeGrafter"/>
</dbReference>
<dbReference type="InterPro" id="IPR007110">
    <property type="entry name" value="Ig-like_dom"/>
</dbReference>
<dbReference type="GO" id="GO:0001916">
    <property type="term" value="P:positive regulation of T cell mediated cytotoxicity"/>
    <property type="evidence" value="ECO:0007669"/>
    <property type="project" value="TreeGrafter"/>
</dbReference>
<dbReference type="GO" id="GO:0030670">
    <property type="term" value="C:phagocytic vesicle membrane"/>
    <property type="evidence" value="ECO:0007669"/>
    <property type="project" value="UniProtKB-ARBA"/>
</dbReference>
<dbReference type="GO" id="GO:0042605">
    <property type="term" value="F:peptide antigen binding"/>
    <property type="evidence" value="ECO:0007669"/>
    <property type="project" value="TreeGrafter"/>
</dbReference>
<dbReference type="Proteomes" id="UP000886700">
    <property type="component" value="Unplaced"/>
</dbReference>
<evidence type="ECO:0000313" key="14">
    <source>
        <dbReference type="RefSeq" id="XP_005087269.2"/>
    </source>
</evidence>
<dbReference type="PROSITE" id="PS50835">
    <property type="entry name" value="IG_LIKE"/>
    <property type="match status" value="1"/>
</dbReference>
<evidence type="ECO:0000256" key="5">
    <source>
        <dbReference type="ARBA" id="ARBA00022859"/>
    </source>
</evidence>
<keyword evidence="8" id="KW-1015">Disulfide bond</keyword>
<evidence type="ECO:0000256" key="4">
    <source>
        <dbReference type="ARBA" id="ARBA00022692"/>
    </source>
</evidence>
<feature type="transmembrane region" description="Helical" evidence="11">
    <location>
        <begin position="279"/>
        <end position="302"/>
    </location>
</feature>
<dbReference type="eggNOG" id="ENOG502RQEK">
    <property type="taxonomic scope" value="Eukaryota"/>
</dbReference>
<dbReference type="GO" id="GO:0042612">
    <property type="term" value="C:MHC class I protein complex"/>
    <property type="evidence" value="ECO:0007669"/>
    <property type="project" value="UniProtKB-KW"/>
</dbReference>
<gene>
    <name evidence="14" type="primary">LOC101827117</name>
</gene>
<dbReference type="InterPro" id="IPR036179">
    <property type="entry name" value="Ig-like_dom_sf"/>
</dbReference>
<dbReference type="RefSeq" id="XP_005087269.2">
    <property type="nucleotide sequence ID" value="XM_005087212.2"/>
</dbReference>
<keyword evidence="7 11" id="KW-0472">Membrane</keyword>
<evidence type="ECO:0000259" key="12">
    <source>
        <dbReference type="PROSITE" id="PS50835"/>
    </source>
</evidence>
<dbReference type="CDD" id="cd07698">
    <property type="entry name" value="IgC1_MHC_I_alpha3"/>
    <property type="match status" value="1"/>
</dbReference>
<dbReference type="PANTHER" id="PTHR16675:SF169">
    <property type="entry name" value="HLA CLASS I HISTOCOMPATIBILITY ANTIGEN, ALPHA CHAIN G"/>
    <property type="match status" value="1"/>
</dbReference>
<evidence type="ECO:0000256" key="10">
    <source>
        <dbReference type="RuleBase" id="RU004439"/>
    </source>
</evidence>
<sequence length="332" mass="38536">MLFFQTLLTWGGFVEYQYTHLGYVDDTLFMGYNSRADKPMMKPRAPWMHQEKPEFWEYETQRALNLTKQLTEELNAVLHIYNQNKTGYHTVQMMHGCSVLLGGYFRRGYYELNYDGRDYIALNEDLSTWTAFGKAAKIIRYQWKIWDFAESLRTYLEETCVEILQKHLEKGKEILLRTDPPQTHVTHNASTDGKITLRCWALDFYPADITLTWQRDGDNQTQDVEVMDTRPSGNGTFQKWAAVVVPPGEEQRYTCHVNHEGLPEPITLRWDPPQLPVPIMTIVIGLGLGAVLMGAVVTFLIWKRRTKSKKGSGSEFLSLWEHQAPLRMCPDM</sequence>
<dbReference type="GO" id="GO:0009897">
    <property type="term" value="C:external side of plasma membrane"/>
    <property type="evidence" value="ECO:0007669"/>
    <property type="project" value="TreeGrafter"/>
</dbReference>
<keyword evidence="13" id="KW-1185">Reference proteome</keyword>
<keyword evidence="3" id="KW-0490">MHC I</keyword>
<dbReference type="SUPFAM" id="SSF54452">
    <property type="entry name" value="MHC antigen-recognition domain"/>
    <property type="match status" value="1"/>
</dbReference>
<reference evidence="14" key="1">
    <citation type="submission" date="2025-08" db="UniProtKB">
        <authorList>
            <consortium name="RefSeq"/>
        </authorList>
    </citation>
    <scope>IDENTIFICATION</scope>
    <source>
        <tissue evidence="14">Liver</tissue>
    </source>
</reference>
<dbReference type="InterPro" id="IPR011161">
    <property type="entry name" value="MHC_I-like_Ag-recog"/>
</dbReference>
<keyword evidence="9" id="KW-0325">Glycoprotein</keyword>
<evidence type="ECO:0000256" key="6">
    <source>
        <dbReference type="ARBA" id="ARBA00022989"/>
    </source>
</evidence>
<dbReference type="PRINTS" id="PR01638">
    <property type="entry name" value="MHCCLASSI"/>
</dbReference>
<dbReference type="PANTHER" id="PTHR16675">
    <property type="entry name" value="MHC CLASS I-RELATED"/>
    <property type="match status" value="1"/>
</dbReference>
<dbReference type="InterPro" id="IPR003006">
    <property type="entry name" value="Ig/MHC_CS"/>
</dbReference>
<proteinExistence type="inferred from homology"/>
<evidence type="ECO:0000256" key="1">
    <source>
        <dbReference type="ARBA" id="ARBA00004479"/>
    </source>
</evidence>
<dbReference type="KEGG" id="maua:101827117"/>
<dbReference type="SMART" id="SM00407">
    <property type="entry name" value="IGc1"/>
    <property type="match status" value="1"/>
</dbReference>
<evidence type="ECO:0000256" key="7">
    <source>
        <dbReference type="ARBA" id="ARBA00023136"/>
    </source>
</evidence>
<dbReference type="AlphaFoldDB" id="A0A1U7REU2"/>
<evidence type="ECO:0000313" key="13">
    <source>
        <dbReference type="Proteomes" id="UP000886700"/>
    </source>
</evidence>
<feature type="domain" description="Ig-like" evidence="12">
    <location>
        <begin position="181"/>
        <end position="267"/>
    </location>
</feature>
<dbReference type="GeneID" id="101827117"/>
<comment type="similarity">
    <text evidence="2 10">Belongs to the MHC class I family.</text>
</comment>
<dbReference type="Pfam" id="PF00129">
    <property type="entry name" value="MHC_I"/>
    <property type="match status" value="1"/>
</dbReference>
<dbReference type="SUPFAM" id="SSF48726">
    <property type="entry name" value="Immunoglobulin"/>
    <property type="match status" value="1"/>
</dbReference>
<dbReference type="InterPro" id="IPR037055">
    <property type="entry name" value="MHC_I-like_Ag-recog_sf"/>
</dbReference>
<keyword evidence="6 11" id="KW-1133">Transmembrane helix</keyword>
<dbReference type="InterPro" id="IPR011162">
    <property type="entry name" value="MHC_I/II-like_Ag-recog"/>
</dbReference>
<dbReference type="Gene3D" id="2.60.40.10">
    <property type="entry name" value="Immunoglobulins"/>
    <property type="match status" value="1"/>
</dbReference>
<evidence type="ECO:0000256" key="9">
    <source>
        <dbReference type="ARBA" id="ARBA00023180"/>
    </source>
</evidence>
<dbReference type="Gene3D" id="3.30.500.10">
    <property type="entry name" value="MHC class I-like antigen recognition-like"/>
    <property type="match status" value="1"/>
</dbReference>
<dbReference type="OrthoDB" id="9581542at2759"/>
<protein>
    <submittedName>
        <fullName evidence="14">Saoe class I histocompatibility antigen, C alpha chain-like</fullName>
    </submittedName>
</protein>